<dbReference type="AlphaFoldDB" id="A0A2P5E9C1"/>
<dbReference type="EMBL" id="JXTC01000201">
    <property type="protein sequence ID" value="PON82157.1"/>
    <property type="molecule type" value="Genomic_DNA"/>
</dbReference>
<evidence type="ECO:0000313" key="2">
    <source>
        <dbReference type="Proteomes" id="UP000237000"/>
    </source>
</evidence>
<accession>A0A2P5E9C1</accession>
<organism evidence="1 2">
    <name type="scientific">Trema orientale</name>
    <name type="common">Charcoal tree</name>
    <name type="synonym">Celtis orientalis</name>
    <dbReference type="NCBI Taxonomy" id="63057"/>
    <lineage>
        <taxon>Eukaryota</taxon>
        <taxon>Viridiplantae</taxon>
        <taxon>Streptophyta</taxon>
        <taxon>Embryophyta</taxon>
        <taxon>Tracheophyta</taxon>
        <taxon>Spermatophyta</taxon>
        <taxon>Magnoliopsida</taxon>
        <taxon>eudicotyledons</taxon>
        <taxon>Gunneridae</taxon>
        <taxon>Pentapetalae</taxon>
        <taxon>rosids</taxon>
        <taxon>fabids</taxon>
        <taxon>Rosales</taxon>
        <taxon>Cannabaceae</taxon>
        <taxon>Trema</taxon>
    </lineage>
</organism>
<name>A0A2P5E9C1_TREOI</name>
<proteinExistence type="predicted"/>
<keyword evidence="2" id="KW-1185">Reference proteome</keyword>
<protein>
    <submittedName>
        <fullName evidence="1">Uncharacterized protein</fullName>
    </submittedName>
</protein>
<comment type="caution">
    <text evidence="1">The sequence shown here is derived from an EMBL/GenBank/DDBJ whole genome shotgun (WGS) entry which is preliminary data.</text>
</comment>
<dbReference type="Proteomes" id="UP000237000">
    <property type="component" value="Unassembled WGS sequence"/>
</dbReference>
<sequence length="122" mass="13847">MVIWRGSYHSRSELAESPPVNQSELPIPIGKNLKEPLKCSILPLEFVSKIVVGDYQVYNRPAYKLSPGFHFSQSIYDFSDSSCFYILGPPIASAIIFIVQTTFGRKENGEEGKVLREKYRET</sequence>
<evidence type="ECO:0000313" key="1">
    <source>
        <dbReference type="EMBL" id="PON82157.1"/>
    </source>
</evidence>
<dbReference type="InParanoid" id="A0A2P5E9C1"/>
<dbReference type="OrthoDB" id="10418173at2759"/>
<gene>
    <name evidence="1" type="ORF">TorRG33x02_220570</name>
</gene>
<reference evidence="2" key="1">
    <citation type="submission" date="2016-06" db="EMBL/GenBank/DDBJ databases">
        <title>Parallel loss of symbiosis genes in relatives of nitrogen-fixing non-legume Parasponia.</title>
        <authorList>
            <person name="Van Velzen R."/>
            <person name="Holmer R."/>
            <person name="Bu F."/>
            <person name="Rutten L."/>
            <person name="Van Zeijl A."/>
            <person name="Liu W."/>
            <person name="Santuari L."/>
            <person name="Cao Q."/>
            <person name="Sharma T."/>
            <person name="Shen D."/>
            <person name="Roswanjaya Y."/>
            <person name="Wardhani T."/>
            <person name="Kalhor M.S."/>
            <person name="Jansen J."/>
            <person name="Van den Hoogen J."/>
            <person name="Gungor B."/>
            <person name="Hartog M."/>
            <person name="Hontelez J."/>
            <person name="Verver J."/>
            <person name="Yang W.-C."/>
            <person name="Schijlen E."/>
            <person name="Repin R."/>
            <person name="Schilthuizen M."/>
            <person name="Schranz E."/>
            <person name="Heidstra R."/>
            <person name="Miyata K."/>
            <person name="Fedorova E."/>
            <person name="Kohlen W."/>
            <person name="Bisseling T."/>
            <person name="Smit S."/>
            <person name="Geurts R."/>
        </authorList>
    </citation>
    <scope>NUCLEOTIDE SEQUENCE [LARGE SCALE GENOMIC DNA]</scope>
    <source>
        <strain evidence="2">cv. RG33-2</strain>
    </source>
</reference>